<protein>
    <submittedName>
        <fullName evidence="3">DNA binding domain, excisionase family</fullName>
    </submittedName>
</protein>
<evidence type="ECO:0000256" key="1">
    <source>
        <dbReference type="SAM" id="MobiDB-lite"/>
    </source>
</evidence>
<evidence type="ECO:0000313" key="3">
    <source>
        <dbReference type="EMBL" id="WPL17346.1"/>
    </source>
</evidence>
<proteinExistence type="predicted"/>
<dbReference type="NCBIfam" id="TIGR01764">
    <property type="entry name" value="excise"/>
    <property type="match status" value="1"/>
</dbReference>
<feature type="domain" description="Helix-turn-helix" evidence="2">
    <location>
        <begin position="31"/>
        <end position="80"/>
    </location>
</feature>
<name>A0ABZ0S8L9_9GAMM</name>
<evidence type="ECO:0000259" key="2">
    <source>
        <dbReference type="Pfam" id="PF12728"/>
    </source>
</evidence>
<organism evidence="3 4">
    <name type="scientific">Thiorhodovibrio winogradskyi</name>
    <dbReference type="NCBI Taxonomy" id="77007"/>
    <lineage>
        <taxon>Bacteria</taxon>
        <taxon>Pseudomonadati</taxon>
        <taxon>Pseudomonadota</taxon>
        <taxon>Gammaproteobacteria</taxon>
        <taxon>Chromatiales</taxon>
        <taxon>Chromatiaceae</taxon>
        <taxon>Thiorhodovibrio</taxon>
    </lineage>
</organism>
<gene>
    <name evidence="3" type="ORF">Thiowin_02350</name>
</gene>
<sequence>MSSTIIRPRGYRAPAPAPAETPPTALEPASTVTEFAARYRLHRSTVYALAKRGELRLTRLGGRATRILASDERAWLQTRRAAS</sequence>
<reference evidence="3 4" key="1">
    <citation type="journal article" date="2023" name="Microorganisms">
        <title>Thiorhodovibrio frisius and Trv. litoralis spp. nov., Two Novel Members from a Clade of Fastidious Purple Sulfur Bacteria That Exhibit Unique Red-Shifted Light-Harvesting Capabilities.</title>
        <authorList>
            <person name="Methner A."/>
            <person name="Kuzyk S.B."/>
            <person name="Petersen J."/>
            <person name="Bauer S."/>
            <person name="Brinkmann H."/>
            <person name="Sichau K."/>
            <person name="Wanner G."/>
            <person name="Wolf J."/>
            <person name="Neumann-Schaal M."/>
            <person name="Henke P."/>
            <person name="Tank M."/>
            <person name="Sproer C."/>
            <person name="Bunk B."/>
            <person name="Overmann J."/>
        </authorList>
    </citation>
    <scope>NUCLEOTIDE SEQUENCE [LARGE SCALE GENOMIC DNA]</scope>
    <source>
        <strain evidence="3 4">DSM 6702</strain>
    </source>
</reference>
<dbReference type="RefSeq" id="WP_328987859.1">
    <property type="nucleotide sequence ID" value="NZ_CP121472.1"/>
</dbReference>
<dbReference type="EMBL" id="CP121472">
    <property type="protein sequence ID" value="WPL17346.1"/>
    <property type="molecule type" value="Genomic_DNA"/>
</dbReference>
<feature type="region of interest" description="Disordered" evidence="1">
    <location>
        <begin position="1"/>
        <end position="26"/>
    </location>
</feature>
<dbReference type="Pfam" id="PF12728">
    <property type="entry name" value="HTH_17"/>
    <property type="match status" value="1"/>
</dbReference>
<dbReference type="InterPro" id="IPR041657">
    <property type="entry name" value="HTH_17"/>
</dbReference>
<dbReference type="InterPro" id="IPR010093">
    <property type="entry name" value="SinI_DNA-bd"/>
</dbReference>
<accession>A0ABZ0S8L9</accession>
<evidence type="ECO:0000313" key="4">
    <source>
        <dbReference type="Proteomes" id="UP001432180"/>
    </source>
</evidence>
<dbReference type="Proteomes" id="UP001432180">
    <property type="component" value="Chromosome"/>
</dbReference>
<keyword evidence="4" id="KW-1185">Reference proteome</keyword>